<reference evidence="1 2" key="1">
    <citation type="journal article" date="2016" name="Nat. Commun.">
        <title>Ectomycorrhizal ecology is imprinted in the genome of the dominant symbiotic fungus Cenococcum geophilum.</title>
        <authorList>
            <consortium name="DOE Joint Genome Institute"/>
            <person name="Peter M."/>
            <person name="Kohler A."/>
            <person name="Ohm R.A."/>
            <person name="Kuo A."/>
            <person name="Krutzmann J."/>
            <person name="Morin E."/>
            <person name="Arend M."/>
            <person name="Barry K.W."/>
            <person name="Binder M."/>
            <person name="Choi C."/>
            <person name="Clum A."/>
            <person name="Copeland A."/>
            <person name="Grisel N."/>
            <person name="Haridas S."/>
            <person name="Kipfer T."/>
            <person name="LaButti K."/>
            <person name="Lindquist E."/>
            <person name="Lipzen A."/>
            <person name="Maire R."/>
            <person name="Meier B."/>
            <person name="Mihaltcheva S."/>
            <person name="Molinier V."/>
            <person name="Murat C."/>
            <person name="Poggeler S."/>
            <person name="Quandt C.A."/>
            <person name="Sperisen C."/>
            <person name="Tritt A."/>
            <person name="Tisserant E."/>
            <person name="Crous P.W."/>
            <person name="Henrissat B."/>
            <person name="Nehls U."/>
            <person name="Egli S."/>
            <person name="Spatafora J.W."/>
            <person name="Grigoriev I.V."/>
            <person name="Martin F.M."/>
        </authorList>
    </citation>
    <scope>NUCLEOTIDE SEQUENCE [LARGE SCALE GENOMIC DNA]</scope>
    <source>
        <strain evidence="1 2">CBS 207.34</strain>
    </source>
</reference>
<gene>
    <name evidence="1" type="ORF">AOQ84DRAFT_416221</name>
</gene>
<protein>
    <submittedName>
        <fullName evidence="1">Uncharacterized protein</fullName>
    </submittedName>
</protein>
<keyword evidence="2" id="KW-1185">Reference proteome</keyword>
<dbReference type="EMBL" id="KV748480">
    <property type="protein sequence ID" value="OCL15169.1"/>
    <property type="molecule type" value="Genomic_DNA"/>
</dbReference>
<sequence length="123" mass="13579">MAPIPPKSLDEIWNRYTSSYSATKSVPNVGKSGKIKDMPYYELKYNDTSKLTLKYTFDAYGVQPPSGYPLFIGLHGGGSGSPEGNDNAWHDMWRGNYGKNVKNDVKIGVYIAVRGITDGIQDP</sequence>
<dbReference type="AlphaFoldDB" id="A0A8E2JZV2"/>
<proteinExistence type="predicted"/>
<evidence type="ECO:0000313" key="2">
    <source>
        <dbReference type="Proteomes" id="UP000250140"/>
    </source>
</evidence>
<evidence type="ECO:0000313" key="1">
    <source>
        <dbReference type="EMBL" id="OCL15169.1"/>
    </source>
</evidence>
<accession>A0A8E2JZV2</accession>
<organism evidence="1 2">
    <name type="scientific">Glonium stellatum</name>
    <dbReference type="NCBI Taxonomy" id="574774"/>
    <lineage>
        <taxon>Eukaryota</taxon>
        <taxon>Fungi</taxon>
        <taxon>Dikarya</taxon>
        <taxon>Ascomycota</taxon>
        <taxon>Pezizomycotina</taxon>
        <taxon>Dothideomycetes</taxon>
        <taxon>Pleosporomycetidae</taxon>
        <taxon>Gloniales</taxon>
        <taxon>Gloniaceae</taxon>
        <taxon>Glonium</taxon>
    </lineage>
</organism>
<dbReference type="Proteomes" id="UP000250140">
    <property type="component" value="Unassembled WGS sequence"/>
</dbReference>
<name>A0A8E2JZV2_9PEZI</name>